<dbReference type="EMBL" id="KE524777">
    <property type="protein sequence ID" value="KFB36340.1"/>
    <property type="molecule type" value="Genomic_DNA"/>
</dbReference>
<organism evidence="2">
    <name type="scientific">Anopheles sinensis</name>
    <name type="common">Mosquito</name>
    <dbReference type="NCBI Taxonomy" id="74873"/>
    <lineage>
        <taxon>Eukaryota</taxon>
        <taxon>Metazoa</taxon>
        <taxon>Ecdysozoa</taxon>
        <taxon>Arthropoda</taxon>
        <taxon>Hexapoda</taxon>
        <taxon>Insecta</taxon>
        <taxon>Pterygota</taxon>
        <taxon>Neoptera</taxon>
        <taxon>Endopterygota</taxon>
        <taxon>Diptera</taxon>
        <taxon>Nematocera</taxon>
        <taxon>Culicoidea</taxon>
        <taxon>Culicidae</taxon>
        <taxon>Anophelinae</taxon>
        <taxon>Anopheles</taxon>
    </lineage>
</organism>
<protein>
    <submittedName>
        <fullName evidence="2 3">Chemotaxis protein CheY</fullName>
    </submittedName>
</protein>
<dbReference type="EMBL" id="ATLV01012272">
    <property type="status" value="NOT_ANNOTATED_CDS"/>
    <property type="molecule type" value="Genomic_DNA"/>
</dbReference>
<gene>
    <name evidence="2" type="ORF">ZHAS_00003465</name>
</gene>
<evidence type="ECO:0000313" key="2">
    <source>
        <dbReference type="EMBL" id="KFB36340.1"/>
    </source>
</evidence>
<sequence length="80" mass="8909">MVRTVKRGDSVCDRLRAPAWREFCARVAEVRKVRKFARSPGVAPPVAMLTTKESLHAVGGRTATKQREKTNGASWRKDAT</sequence>
<feature type="region of interest" description="Disordered" evidence="1">
    <location>
        <begin position="57"/>
        <end position="80"/>
    </location>
</feature>
<evidence type="ECO:0000313" key="4">
    <source>
        <dbReference type="Proteomes" id="UP000030765"/>
    </source>
</evidence>
<dbReference type="EnsemblMetazoa" id="ASIC003465-RA">
    <property type="protein sequence ID" value="ASIC003465-PA"/>
    <property type="gene ID" value="ASIC003465"/>
</dbReference>
<proteinExistence type="predicted"/>
<dbReference type="VEuPathDB" id="VectorBase:ASIC003465"/>
<accession>A0A084VEE6</accession>
<reference evidence="2 4" key="1">
    <citation type="journal article" date="2014" name="BMC Genomics">
        <title>Genome sequence of Anopheles sinensis provides insight into genetics basis of mosquito competence for malaria parasites.</title>
        <authorList>
            <person name="Zhou D."/>
            <person name="Zhang D."/>
            <person name="Ding G."/>
            <person name="Shi L."/>
            <person name="Hou Q."/>
            <person name="Ye Y."/>
            <person name="Xu Y."/>
            <person name="Zhou H."/>
            <person name="Xiong C."/>
            <person name="Li S."/>
            <person name="Yu J."/>
            <person name="Hong S."/>
            <person name="Yu X."/>
            <person name="Zou P."/>
            <person name="Chen C."/>
            <person name="Chang X."/>
            <person name="Wang W."/>
            <person name="Lv Y."/>
            <person name="Sun Y."/>
            <person name="Ma L."/>
            <person name="Shen B."/>
            <person name="Zhu C."/>
        </authorList>
    </citation>
    <scope>NUCLEOTIDE SEQUENCE [LARGE SCALE GENOMIC DNA]</scope>
</reference>
<keyword evidence="4" id="KW-1185">Reference proteome</keyword>
<evidence type="ECO:0000256" key="1">
    <source>
        <dbReference type="SAM" id="MobiDB-lite"/>
    </source>
</evidence>
<feature type="compositionally biased region" description="Basic and acidic residues" evidence="1">
    <location>
        <begin position="65"/>
        <end position="80"/>
    </location>
</feature>
<name>A0A084VEE6_ANOSI</name>
<reference evidence="3" key="2">
    <citation type="submission" date="2020-05" db="UniProtKB">
        <authorList>
            <consortium name="EnsemblMetazoa"/>
        </authorList>
    </citation>
    <scope>IDENTIFICATION</scope>
</reference>
<dbReference type="Proteomes" id="UP000030765">
    <property type="component" value="Unassembled WGS sequence"/>
</dbReference>
<evidence type="ECO:0000313" key="3">
    <source>
        <dbReference type="EnsemblMetazoa" id="ASIC003465-PA"/>
    </source>
</evidence>
<dbReference type="AlphaFoldDB" id="A0A084VEE6"/>